<evidence type="ECO:0000256" key="1">
    <source>
        <dbReference type="ARBA" id="ARBA00004123"/>
    </source>
</evidence>
<dbReference type="GO" id="GO:0005634">
    <property type="term" value="C:nucleus"/>
    <property type="evidence" value="ECO:0007669"/>
    <property type="project" value="UniProtKB-SubCell"/>
</dbReference>
<evidence type="ECO:0000256" key="3">
    <source>
        <dbReference type="ARBA" id="ARBA00012551"/>
    </source>
</evidence>
<dbReference type="Proteomes" id="UP000008312">
    <property type="component" value="Unassembled WGS sequence"/>
</dbReference>
<dbReference type="PRINTS" id="PR01658">
    <property type="entry name" value="MCMPROTEIN2"/>
</dbReference>
<evidence type="ECO:0000256" key="2">
    <source>
        <dbReference type="ARBA" id="ARBA00008010"/>
    </source>
</evidence>
<comment type="similarity">
    <text evidence="2">Belongs to the MCM family.</text>
</comment>
<dbReference type="GO" id="GO:0000727">
    <property type="term" value="P:double-strand break repair via break-induced replication"/>
    <property type="evidence" value="ECO:0007669"/>
    <property type="project" value="TreeGrafter"/>
</dbReference>
<dbReference type="OrthoDB" id="844at2759"/>
<dbReference type="InterPro" id="IPR001208">
    <property type="entry name" value="MCM_dom"/>
</dbReference>
<keyword evidence="15" id="KW-0131">Cell cycle</keyword>
<dbReference type="GO" id="GO:0003697">
    <property type="term" value="F:single-stranded DNA binding"/>
    <property type="evidence" value="ECO:0007669"/>
    <property type="project" value="TreeGrafter"/>
</dbReference>
<evidence type="ECO:0000313" key="17">
    <source>
        <dbReference type="EMBL" id="CBK22994.2"/>
    </source>
</evidence>
<dbReference type="InterPro" id="IPR018525">
    <property type="entry name" value="MCM_CS"/>
</dbReference>
<keyword evidence="12" id="KW-0067">ATP-binding</keyword>
<dbReference type="Gene3D" id="2.40.50.140">
    <property type="entry name" value="Nucleic acid-binding proteins"/>
    <property type="match status" value="1"/>
</dbReference>
<dbReference type="Pfam" id="PF00493">
    <property type="entry name" value="MCM"/>
    <property type="match status" value="1"/>
</dbReference>
<evidence type="ECO:0000256" key="8">
    <source>
        <dbReference type="ARBA" id="ARBA00022771"/>
    </source>
</evidence>
<evidence type="ECO:0000256" key="10">
    <source>
        <dbReference type="ARBA" id="ARBA00022806"/>
    </source>
</evidence>
<dbReference type="RefSeq" id="XP_012897042.1">
    <property type="nucleotide sequence ID" value="XM_013041588.1"/>
</dbReference>
<keyword evidence="14" id="KW-0539">Nucleus</keyword>
<organism evidence="17">
    <name type="scientific">Blastocystis hominis</name>
    <dbReference type="NCBI Taxonomy" id="12968"/>
    <lineage>
        <taxon>Eukaryota</taxon>
        <taxon>Sar</taxon>
        <taxon>Stramenopiles</taxon>
        <taxon>Bigyra</taxon>
        <taxon>Opalozoa</taxon>
        <taxon>Opalinata</taxon>
        <taxon>Blastocystidae</taxon>
        <taxon>Blastocystis</taxon>
    </lineage>
</organism>
<dbReference type="SMART" id="SM00350">
    <property type="entry name" value="MCM"/>
    <property type="match status" value="1"/>
</dbReference>
<dbReference type="GO" id="GO:0017116">
    <property type="term" value="F:single-stranded DNA helicase activity"/>
    <property type="evidence" value="ECO:0007669"/>
    <property type="project" value="TreeGrafter"/>
</dbReference>
<keyword evidence="11" id="KW-0862">Zinc</keyword>
<evidence type="ECO:0000256" key="11">
    <source>
        <dbReference type="ARBA" id="ARBA00022833"/>
    </source>
</evidence>
<evidence type="ECO:0000259" key="16">
    <source>
        <dbReference type="PROSITE" id="PS50051"/>
    </source>
</evidence>
<dbReference type="Pfam" id="PF17855">
    <property type="entry name" value="MCM_lid"/>
    <property type="match status" value="1"/>
</dbReference>
<keyword evidence="18" id="KW-1185">Reference proteome</keyword>
<evidence type="ECO:0000313" key="18">
    <source>
        <dbReference type="Proteomes" id="UP000008312"/>
    </source>
</evidence>
<dbReference type="GO" id="GO:0005524">
    <property type="term" value="F:ATP binding"/>
    <property type="evidence" value="ECO:0007669"/>
    <property type="project" value="UniProtKB-KW"/>
</dbReference>
<dbReference type="PANTHER" id="PTHR11630">
    <property type="entry name" value="DNA REPLICATION LICENSING FACTOR MCM FAMILY MEMBER"/>
    <property type="match status" value="1"/>
</dbReference>
<dbReference type="EC" id="3.6.4.12" evidence="3"/>
<keyword evidence="5" id="KW-0235">DNA replication</keyword>
<dbReference type="PROSITE" id="PS00847">
    <property type="entry name" value="MCM_1"/>
    <property type="match status" value="1"/>
</dbReference>
<dbReference type="Pfam" id="PF17207">
    <property type="entry name" value="MCM_OB"/>
    <property type="match status" value="1"/>
</dbReference>
<dbReference type="GO" id="GO:0008270">
    <property type="term" value="F:zinc ion binding"/>
    <property type="evidence" value="ECO:0007669"/>
    <property type="project" value="UniProtKB-KW"/>
</dbReference>
<proteinExistence type="inferred from homology"/>
<evidence type="ECO:0000256" key="4">
    <source>
        <dbReference type="ARBA" id="ARBA00018925"/>
    </source>
</evidence>
<dbReference type="Pfam" id="PF14551">
    <property type="entry name" value="MCM_N"/>
    <property type="match status" value="1"/>
</dbReference>
<dbReference type="GO" id="GO:1902975">
    <property type="term" value="P:mitotic DNA replication initiation"/>
    <property type="evidence" value="ECO:0007669"/>
    <property type="project" value="TreeGrafter"/>
</dbReference>
<dbReference type="InParanoid" id="D8M4K5"/>
<dbReference type="InterPro" id="IPR059098">
    <property type="entry name" value="WHD_MCM2"/>
</dbReference>
<evidence type="ECO:0000256" key="5">
    <source>
        <dbReference type="ARBA" id="ARBA00022705"/>
    </source>
</evidence>
<keyword evidence="9" id="KW-0378">Hydrolase</keyword>
<dbReference type="Gene3D" id="3.40.50.300">
    <property type="entry name" value="P-loop containing nucleotide triphosphate hydrolases"/>
    <property type="match status" value="1"/>
</dbReference>
<evidence type="ECO:0000256" key="15">
    <source>
        <dbReference type="ARBA" id="ARBA00023306"/>
    </source>
</evidence>
<evidence type="ECO:0000256" key="14">
    <source>
        <dbReference type="ARBA" id="ARBA00023242"/>
    </source>
</evidence>
<dbReference type="PANTHER" id="PTHR11630:SF44">
    <property type="entry name" value="DNA REPLICATION LICENSING FACTOR MCM2"/>
    <property type="match status" value="1"/>
</dbReference>
<evidence type="ECO:0000256" key="12">
    <source>
        <dbReference type="ARBA" id="ARBA00022840"/>
    </source>
</evidence>
<name>D8M4K5_BLAHO</name>
<dbReference type="GO" id="GO:0042555">
    <property type="term" value="C:MCM complex"/>
    <property type="evidence" value="ECO:0007669"/>
    <property type="project" value="InterPro"/>
</dbReference>
<dbReference type="EMBL" id="FN668653">
    <property type="protein sequence ID" value="CBK22994.2"/>
    <property type="molecule type" value="Genomic_DNA"/>
</dbReference>
<evidence type="ECO:0000256" key="7">
    <source>
        <dbReference type="ARBA" id="ARBA00022741"/>
    </source>
</evidence>
<keyword evidence="8" id="KW-0863">Zinc-finger</keyword>
<dbReference type="InterPro" id="IPR027417">
    <property type="entry name" value="P-loop_NTPase"/>
</dbReference>
<dbReference type="GeneID" id="24920079"/>
<keyword evidence="7" id="KW-0547">Nucleotide-binding</keyword>
<protein>
    <recommendedName>
        <fullName evidence="4">DNA replication licensing factor MCM2</fullName>
        <ecNumber evidence="3">3.6.4.12</ecNumber>
    </recommendedName>
</protein>
<keyword evidence="6" id="KW-0479">Metal-binding</keyword>
<keyword evidence="10" id="KW-0347">Helicase</keyword>
<dbReference type="InterPro" id="IPR033762">
    <property type="entry name" value="MCM_OB"/>
</dbReference>
<gene>
    <name evidence="17" type="ORF">GSBLH_T00002951001</name>
</gene>
<dbReference type="GO" id="GO:0043138">
    <property type="term" value="F:3'-5' DNA helicase activity"/>
    <property type="evidence" value="ECO:0007669"/>
    <property type="project" value="TreeGrafter"/>
</dbReference>
<dbReference type="Gene3D" id="2.20.28.10">
    <property type="match status" value="1"/>
</dbReference>
<sequence length="806" mass="91544">MRVSPVILTNHQKWTSKKKTRQERQQPEVVWKEPQRSVQPFRKWIPPWSMKRSWAIRRAKRSSTCTLFNFLLSSFVQFLHNFTRSDEEGGNGENVYMEAIRSMCNNNEQSFEVFYSDLAMFDEFTSRVTEFLTEHPDIVLDMLNEGAKRVVLSEFPSYEEVHKDIYVRFRDFAVLESLRDLRSSSLGKLIRTQGVVTRRTSVFPQMLYVAFRCSFCNQIMEGIKQLPDREVKPDMCVFCQRKGGLQLCTENTVFRNYQKITLQESPGSVEAGRIPRSKEVILTADLIDVARPGDEVDVVGLYTNNFDMSLNTTKGFPVFSTVIEANNVSLLKDVMGSSALSHEDEQAIRGLAADPLFERRLLSSIAPSLFGHTDVKMAIAMALFGGQFRSIGALKGREKVEAKHRIRGDINVLLLGDPGTAKSQFLKYAERTSPRAVYTTGKGASAVGLTAAVHRDPLTKEWTLEGGALVLADRGVCLIDEFDKMNDADRVSIHEAMEQQSISISKAGIVTTLQARCAVLAAANPRTGRYDATRTFAENVDLTDPILQRFDILCVLQDQIDPVEDERLARFVVRSHVACHPRNMEKRMEEEAKADLEETAIDDPSIKLIPQSLLKKYIQYARTNIHPLIDNVDQDKIANIYAEIRRESVGAGGIPVAVRHIESIIRMAEAHARMHLREHVLDSDVDVAISTLLESFINSQKHSVKTALRRTFRKYLVRPEDSFALIMYQLKELVREQLEADAILENQSMEDDVVFRVPLKVLEESVRNVGVDNLFPFLESTMFKENRFTYDPQTQTIVRVFSHAAE</sequence>
<dbReference type="PRINTS" id="PR01657">
    <property type="entry name" value="MCMFAMILY"/>
</dbReference>
<dbReference type="InterPro" id="IPR041562">
    <property type="entry name" value="MCM_lid"/>
</dbReference>
<keyword evidence="13" id="KW-0238">DNA-binding</keyword>
<dbReference type="InterPro" id="IPR008045">
    <property type="entry name" value="MCM2"/>
</dbReference>
<dbReference type="SUPFAM" id="SSF52540">
    <property type="entry name" value="P-loop containing nucleoside triphosphate hydrolases"/>
    <property type="match status" value="1"/>
</dbReference>
<dbReference type="InterPro" id="IPR031327">
    <property type="entry name" value="MCM"/>
</dbReference>
<comment type="subcellular location">
    <subcellularLocation>
        <location evidence="1">Nucleus</location>
    </subcellularLocation>
</comment>
<dbReference type="AlphaFoldDB" id="D8M4K5"/>
<dbReference type="InterPro" id="IPR027925">
    <property type="entry name" value="MCM_N"/>
</dbReference>
<dbReference type="FunFam" id="3.40.50.300:FF:000138">
    <property type="entry name" value="DNA helicase"/>
    <property type="match status" value="1"/>
</dbReference>
<evidence type="ECO:0000256" key="6">
    <source>
        <dbReference type="ARBA" id="ARBA00022723"/>
    </source>
</evidence>
<dbReference type="SUPFAM" id="SSF50249">
    <property type="entry name" value="Nucleic acid-binding proteins"/>
    <property type="match status" value="1"/>
</dbReference>
<accession>D8M4K5</accession>
<dbReference type="GO" id="GO:0016787">
    <property type="term" value="F:hydrolase activity"/>
    <property type="evidence" value="ECO:0007669"/>
    <property type="project" value="UniProtKB-KW"/>
</dbReference>
<reference evidence="17" key="1">
    <citation type="submission" date="2010-02" db="EMBL/GenBank/DDBJ databases">
        <title>Sequencing and annotation of the Blastocystis hominis genome.</title>
        <authorList>
            <person name="Wincker P."/>
        </authorList>
    </citation>
    <scope>NUCLEOTIDE SEQUENCE</scope>
    <source>
        <strain evidence="17">Singapore isolate B</strain>
    </source>
</reference>
<dbReference type="OMA" id="KFARYTH"/>
<dbReference type="FunCoup" id="D8M4K5">
    <property type="interactions" value="550"/>
</dbReference>
<dbReference type="Gene3D" id="3.30.1640.10">
    <property type="entry name" value="mini-chromosome maintenance (MCM) complex, chain A, domain 1"/>
    <property type="match status" value="1"/>
</dbReference>
<feature type="domain" description="MCM C-terminal AAA(+) ATPase" evidence="16">
    <location>
        <begin position="357"/>
        <end position="572"/>
    </location>
</feature>
<evidence type="ECO:0000256" key="13">
    <source>
        <dbReference type="ARBA" id="ARBA00023125"/>
    </source>
</evidence>
<evidence type="ECO:0000256" key="9">
    <source>
        <dbReference type="ARBA" id="ARBA00022801"/>
    </source>
</evidence>
<dbReference type="InterPro" id="IPR012340">
    <property type="entry name" value="NA-bd_OB-fold"/>
</dbReference>
<dbReference type="Pfam" id="PF23669">
    <property type="entry name" value="WHD_MCM2"/>
    <property type="match status" value="1"/>
</dbReference>
<dbReference type="PROSITE" id="PS50051">
    <property type="entry name" value="MCM_2"/>
    <property type="match status" value="1"/>
</dbReference>